<dbReference type="PROSITE" id="PS50109">
    <property type="entry name" value="HIS_KIN"/>
    <property type="match status" value="1"/>
</dbReference>
<evidence type="ECO:0000256" key="5">
    <source>
        <dbReference type="ARBA" id="ARBA00022741"/>
    </source>
</evidence>
<dbReference type="EC" id="2.7.13.3" evidence="2"/>
<dbReference type="AlphaFoldDB" id="B3E6R4"/>
<keyword evidence="3" id="KW-0597">Phosphoprotein</keyword>
<dbReference type="Gene3D" id="3.30.565.10">
    <property type="entry name" value="Histidine kinase-like ATPase, C-terminal domain"/>
    <property type="match status" value="1"/>
</dbReference>
<dbReference type="InterPro" id="IPR036097">
    <property type="entry name" value="HisK_dim/P_sf"/>
</dbReference>
<keyword evidence="7" id="KW-0067">ATP-binding</keyword>
<dbReference type="RefSeq" id="WP_012469238.1">
    <property type="nucleotide sequence ID" value="NC_010814.1"/>
</dbReference>
<dbReference type="Pfam" id="PF08448">
    <property type="entry name" value="PAS_4"/>
    <property type="match status" value="1"/>
</dbReference>
<comment type="catalytic activity">
    <reaction evidence="1">
        <text>ATP + protein L-histidine = ADP + protein N-phospho-L-histidine.</text>
        <dbReference type="EC" id="2.7.13.3"/>
    </reaction>
</comment>
<dbReference type="EMBL" id="CP001089">
    <property type="protein sequence ID" value="ACD94889.1"/>
    <property type="molecule type" value="Genomic_DNA"/>
</dbReference>
<dbReference type="SUPFAM" id="SSF55874">
    <property type="entry name" value="ATPase domain of HSP90 chaperone/DNA topoisomerase II/histidine kinase"/>
    <property type="match status" value="1"/>
</dbReference>
<sequence>MSGCPKQQENCLAYVRYIREKTNQLLGVMGTEPLQEEELDDHALIELDPIGTIAQSFGHILEYLNETINELQVAKDELQAIFDATGVGISIIDRNFRILRCNEKQRTLLLAPEAEDVTGCYCFDAYGNRNAPVEHCPAKYTFATGQPAVAREIVKRGKYFQVATTPFARDENNKVTTVIEVSLDITEKKMAEQSEKEQRDFYLTEKSKLATVLESLSEGLLVAGTNDRILSVNRSATMILQRDEAELIGLALTDLFPVISVELTDPMEIIQGLELTCTQARANECHLSLNMAPLLDNEMKRIGRVITFRNITEEKKQQELYHRTEKLSAIGQLSAGVAHELNTPLGSILGYARLLLKQENLTQQQREQLAVIAEQAKKSGTIIQALLNFSRHAQPTQCRLDACDLNSVIKNALCLLTTELSKRKIILTTDLELIPKVCADPWGIEQVVLNLVMNALQAIGSQGEIRIIVRRQPEGVRLEVQDSGPGIPDEVRSRIFDPFFTTKPFGEGTGLGLSICAGIVNENGGNIDIVKSDSRGTTFVVILPCKESVDA</sequence>
<dbReference type="Pfam" id="PF13426">
    <property type="entry name" value="PAS_9"/>
    <property type="match status" value="1"/>
</dbReference>
<feature type="domain" description="Histidine kinase" evidence="9">
    <location>
        <begin position="336"/>
        <end position="547"/>
    </location>
</feature>
<dbReference type="InterPro" id="IPR003594">
    <property type="entry name" value="HATPase_dom"/>
</dbReference>
<evidence type="ECO:0000256" key="2">
    <source>
        <dbReference type="ARBA" id="ARBA00012438"/>
    </source>
</evidence>
<dbReference type="PROSITE" id="PS50112">
    <property type="entry name" value="PAS"/>
    <property type="match status" value="1"/>
</dbReference>
<dbReference type="PANTHER" id="PTHR43065:SF10">
    <property type="entry name" value="PEROXIDE STRESS-ACTIVATED HISTIDINE KINASE MAK3"/>
    <property type="match status" value="1"/>
</dbReference>
<evidence type="ECO:0000259" key="11">
    <source>
        <dbReference type="PROSITE" id="PS50113"/>
    </source>
</evidence>
<dbReference type="PROSITE" id="PS50113">
    <property type="entry name" value="PAC"/>
    <property type="match status" value="1"/>
</dbReference>
<dbReference type="Proteomes" id="UP000002420">
    <property type="component" value="Chromosome"/>
</dbReference>
<dbReference type="InterPro" id="IPR004358">
    <property type="entry name" value="Sig_transdc_His_kin-like_C"/>
</dbReference>
<dbReference type="eggNOG" id="COG4191">
    <property type="taxonomic scope" value="Bacteria"/>
</dbReference>
<dbReference type="GO" id="GO:0005524">
    <property type="term" value="F:ATP binding"/>
    <property type="evidence" value="ECO:0007669"/>
    <property type="project" value="UniProtKB-KW"/>
</dbReference>
<keyword evidence="8" id="KW-0902">Two-component regulatory system</keyword>
<dbReference type="CDD" id="cd00130">
    <property type="entry name" value="PAS"/>
    <property type="match status" value="1"/>
</dbReference>
<dbReference type="SUPFAM" id="SSF55785">
    <property type="entry name" value="PYP-like sensor domain (PAS domain)"/>
    <property type="match status" value="2"/>
</dbReference>
<dbReference type="InterPro" id="IPR005467">
    <property type="entry name" value="His_kinase_dom"/>
</dbReference>
<dbReference type="SMART" id="SM00387">
    <property type="entry name" value="HATPase_c"/>
    <property type="match status" value="1"/>
</dbReference>
<evidence type="ECO:0000256" key="6">
    <source>
        <dbReference type="ARBA" id="ARBA00022777"/>
    </source>
</evidence>
<dbReference type="PANTHER" id="PTHR43065">
    <property type="entry name" value="SENSOR HISTIDINE KINASE"/>
    <property type="match status" value="1"/>
</dbReference>
<evidence type="ECO:0000256" key="8">
    <source>
        <dbReference type="ARBA" id="ARBA00023012"/>
    </source>
</evidence>
<keyword evidence="6 12" id="KW-0418">Kinase</keyword>
<dbReference type="InterPro" id="IPR000014">
    <property type="entry name" value="PAS"/>
</dbReference>
<dbReference type="KEGG" id="glo:Glov_1167"/>
<dbReference type="OrthoDB" id="9779002at2"/>
<keyword evidence="4" id="KW-0808">Transferase</keyword>
<dbReference type="Pfam" id="PF00512">
    <property type="entry name" value="HisKA"/>
    <property type="match status" value="1"/>
</dbReference>
<keyword evidence="13" id="KW-1185">Reference proteome</keyword>
<evidence type="ECO:0000313" key="12">
    <source>
        <dbReference type="EMBL" id="ACD94889.1"/>
    </source>
</evidence>
<dbReference type="SMART" id="SM00091">
    <property type="entry name" value="PAS"/>
    <property type="match status" value="2"/>
</dbReference>
<organism evidence="12 13">
    <name type="scientific">Trichlorobacter lovleyi (strain ATCC BAA-1151 / DSM 17278 / SZ)</name>
    <name type="common">Geobacter lovleyi</name>
    <dbReference type="NCBI Taxonomy" id="398767"/>
    <lineage>
        <taxon>Bacteria</taxon>
        <taxon>Pseudomonadati</taxon>
        <taxon>Thermodesulfobacteriota</taxon>
        <taxon>Desulfuromonadia</taxon>
        <taxon>Geobacterales</taxon>
        <taxon>Geobacteraceae</taxon>
        <taxon>Trichlorobacter</taxon>
    </lineage>
</organism>
<evidence type="ECO:0000256" key="1">
    <source>
        <dbReference type="ARBA" id="ARBA00000085"/>
    </source>
</evidence>
<evidence type="ECO:0000256" key="7">
    <source>
        <dbReference type="ARBA" id="ARBA00022840"/>
    </source>
</evidence>
<feature type="domain" description="PAC" evidence="11">
    <location>
        <begin position="143"/>
        <end position="197"/>
    </location>
</feature>
<feature type="domain" description="PAS" evidence="10">
    <location>
        <begin position="205"/>
        <end position="249"/>
    </location>
</feature>
<evidence type="ECO:0000256" key="3">
    <source>
        <dbReference type="ARBA" id="ARBA00022553"/>
    </source>
</evidence>
<name>B3E6R4_TRIL1</name>
<dbReference type="InterPro" id="IPR013656">
    <property type="entry name" value="PAS_4"/>
</dbReference>
<dbReference type="SUPFAM" id="SSF47384">
    <property type="entry name" value="Homodimeric domain of signal transducing histidine kinase"/>
    <property type="match status" value="1"/>
</dbReference>
<dbReference type="Gene3D" id="3.30.450.20">
    <property type="entry name" value="PAS domain"/>
    <property type="match status" value="2"/>
</dbReference>
<dbReference type="eggNOG" id="COG3829">
    <property type="taxonomic scope" value="Bacteria"/>
</dbReference>
<dbReference type="InterPro" id="IPR003661">
    <property type="entry name" value="HisK_dim/P_dom"/>
</dbReference>
<keyword evidence="5" id="KW-0547">Nucleotide-binding</keyword>
<dbReference type="InterPro" id="IPR036890">
    <property type="entry name" value="HATPase_C_sf"/>
</dbReference>
<dbReference type="GO" id="GO:0000155">
    <property type="term" value="F:phosphorelay sensor kinase activity"/>
    <property type="evidence" value="ECO:0007669"/>
    <property type="project" value="InterPro"/>
</dbReference>
<dbReference type="NCBIfam" id="TIGR00229">
    <property type="entry name" value="sensory_box"/>
    <property type="match status" value="1"/>
</dbReference>
<evidence type="ECO:0000259" key="9">
    <source>
        <dbReference type="PROSITE" id="PS50109"/>
    </source>
</evidence>
<dbReference type="Gene3D" id="1.10.287.130">
    <property type="match status" value="1"/>
</dbReference>
<dbReference type="HOGENOM" id="CLU_000445_114_39_7"/>
<dbReference type="InterPro" id="IPR035965">
    <property type="entry name" value="PAS-like_dom_sf"/>
</dbReference>
<dbReference type="SMART" id="SM00388">
    <property type="entry name" value="HisKA"/>
    <property type="match status" value="1"/>
</dbReference>
<evidence type="ECO:0000313" key="13">
    <source>
        <dbReference type="Proteomes" id="UP000002420"/>
    </source>
</evidence>
<gene>
    <name evidence="12" type="ordered locus">Glov_1167</name>
</gene>
<reference evidence="12 13" key="1">
    <citation type="submission" date="2008-05" db="EMBL/GenBank/DDBJ databases">
        <title>Complete sequence of chromosome of Geobacter lovleyi SZ.</title>
        <authorList>
            <consortium name="US DOE Joint Genome Institute"/>
            <person name="Lucas S."/>
            <person name="Copeland A."/>
            <person name="Lapidus A."/>
            <person name="Glavina del Rio T."/>
            <person name="Dalin E."/>
            <person name="Tice H."/>
            <person name="Bruce D."/>
            <person name="Goodwin L."/>
            <person name="Pitluck S."/>
            <person name="Chertkov O."/>
            <person name="Meincke L."/>
            <person name="Brettin T."/>
            <person name="Detter J.C."/>
            <person name="Han C."/>
            <person name="Tapia R."/>
            <person name="Kuske C.R."/>
            <person name="Schmutz J."/>
            <person name="Larimer F."/>
            <person name="Land M."/>
            <person name="Hauser L."/>
            <person name="Kyrpides N."/>
            <person name="Mikhailova N."/>
            <person name="Sung Y."/>
            <person name="Fletcher K.E."/>
            <person name="Ritalahti K.M."/>
            <person name="Loeffler F.E."/>
            <person name="Richardson P."/>
        </authorList>
    </citation>
    <scope>NUCLEOTIDE SEQUENCE [LARGE SCALE GENOMIC DNA]</scope>
    <source>
        <strain evidence="13">ATCC BAA-1151 / DSM 17278 / SZ</strain>
    </source>
</reference>
<accession>B3E6R4</accession>
<dbReference type="PRINTS" id="PR00344">
    <property type="entry name" value="BCTRLSENSOR"/>
</dbReference>
<protein>
    <recommendedName>
        <fullName evidence="2">histidine kinase</fullName>
        <ecNumber evidence="2">2.7.13.3</ecNumber>
    </recommendedName>
</protein>
<dbReference type="Pfam" id="PF02518">
    <property type="entry name" value="HATPase_c"/>
    <property type="match status" value="1"/>
</dbReference>
<dbReference type="STRING" id="398767.Glov_1167"/>
<dbReference type="InterPro" id="IPR000700">
    <property type="entry name" value="PAS-assoc_C"/>
</dbReference>
<evidence type="ECO:0000256" key="4">
    <source>
        <dbReference type="ARBA" id="ARBA00022679"/>
    </source>
</evidence>
<dbReference type="CDD" id="cd00082">
    <property type="entry name" value="HisKA"/>
    <property type="match status" value="1"/>
</dbReference>
<evidence type="ECO:0000259" key="10">
    <source>
        <dbReference type="PROSITE" id="PS50112"/>
    </source>
</evidence>
<proteinExistence type="predicted"/>